<dbReference type="Gene3D" id="2.60.120.260">
    <property type="entry name" value="Galactose-binding domain-like"/>
    <property type="match status" value="1"/>
</dbReference>
<dbReference type="EMBL" id="LT985188">
    <property type="protein sequence ID" value="SPD88125.1"/>
    <property type="molecule type" value="Genomic_DNA"/>
</dbReference>
<feature type="transmembrane region" description="Helical" evidence="10">
    <location>
        <begin position="477"/>
        <end position="498"/>
    </location>
</feature>
<evidence type="ECO:0000256" key="6">
    <source>
        <dbReference type="ARBA" id="ARBA00022989"/>
    </source>
</evidence>
<feature type="region of interest" description="Disordered" evidence="9">
    <location>
        <begin position="970"/>
        <end position="990"/>
    </location>
</feature>
<dbReference type="Gene3D" id="1.10.510.10">
    <property type="entry name" value="Transferase(Phosphotransferase) domain 1"/>
    <property type="match status" value="1"/>
</dbReference>
<dbReference type="PANTHER" id="PTHR47019:SF1">
    <property type="entry name" value="LIPID II FLIPPASE MURJ"/>
    <property type="match status" value="1"/>
</dbReference>
<feature type="transmembrane region" description="Helical" evidence="10">
    <location>
        <begin position="21"/>
        <end position="45"/>
    </location>
</feature>
<evidence type="ECO:0000256" key="9">
    <source>
        <dbReference type="SAM" id="MobiDB-lite"/>
    </source>
</evidence>
<dbReference type="AlphaFoldDB" id="A0A2N9JJ90"/>
<feature type="region of interest" description="Disordered" evidence="9">
    <location>
        <begin position="926"/>
        <end position="945"/>
    </location>
</feature>
<dbReference type="RefSeq" id="WP_105186699.1">
    <property type="nucleotide sequence ID" value="NZ_BAAAGO010000006.1"/>
</dbReference>
<dbReference type="OrthoDB" id="9786339at2"/>
<dbReference type="SMART" id="SM00220">
    <property type="entry name" value="S_TKc"/>
    <property type="match status" value="1"/>
</dbReference>
<organism evidence="12 13">
    <name type="scientific">Micropruina glycogenica</name>
    <dbReference type="NCBI Taxonomy" id="75385"/>
    <lineage>
        <taxon>Bacteria</taxon>
        <taxon>Bacillati</taxon>
        <taxon>Actinomycetota</taxon>
        <taxon>Actinomycetes</taxon>
        <taxon>Propionibacteriales</taxon>
        <taxon>Nocardioidaceae</taxon>
        <taxon>Micropruina</taxon>
    </lineage>
</organism>
<keyword evidence="3 10" id="KW-0812">Transmembrane</keyword>
<dbReference type="GO" id="GO:0005524">
    <property type="term" value="F:ATP binding"/>
    <property type="evidence" value="ECO:0007669"/>
    <property type="project" value="InterPro"/>
</dbReference>
<dbReference type="InterPro" id="IPR008979">
    <property type="entry name" value="Galactose-bd-like_sf"/>
</dbReference>
<name>A0A2N9JJ90_9ACTN</name>
<comment type="subcellular location">
    <subcellularLocation>
        <location evidence="1">Cell membrane</location>
        <topology evidence="1">Multi-pass membrane protein</topology>
    </subcellularLocation>
</comment>
<dbReference type="GO" id="GO:0009252">
    <property type="term" value="P:peptidoglycan biosynthetic process"/>
    <property type="evidence" value="ECO:0007669"/>
    <property type="project" value="UniProtKB-KW"/>
</dbReference>
<feature type="transmembrane region" description="Helical" evidence="10">
    <location>
        <begin position="410"/>
        <end position="432"/>
    </location>
</feature>
<dbReference type="InterPro" id="IPR011009">
    <property type="entry name" value="Kinase-like_dom_sf"/>
</dbReference>
<evidence type="ECO:0000256" key="5">
    <source>
        <dbReference type="ARBA" id="ARBA00022984"/>
    </source>
</evidence>
<dbReference type="GO" id="GO:0008360">
    <property type="term" value="P:regulation of cell shape"/>
    <property type="evidence" value="ECO:0007669"/>
    <property type="project" value="UniProtKB-KW"/>
</dbReference>
<feature type="transmembrane region" description="Helical" evidence="10">
    <location>
        <begin position="504"/>
        <end position="526"/>
    </location>
</feature>
<dbReference type="PROSITE" id="PS50011">
    <property type="entry name" value="PROTEIN_KINASE_DOM"/>
    <property type="match status" value="1"/>
</dbReference>
<dbReference type="Gene3D" id="3.30.200.20">
    <property type="entry name" value="Phosphorylase Kinase, domain 1"/>
    <property type="match status" value="1"/>
</dbReference>
<dbReference type="GO" id="GO:0005886">
    <property type="term" value="C:plasma membrane"/>
    <property type="evidence" value="ECO:0007669"/>
    <property type="project" value="UniProtKB-SubCell"/>
</dbReference>
<feature type="region of interest" description="Disordered" evidence="9">
    <location>
        <begin position="1048"/>
        <end position="1071"/>
    </location>
</feature>
<evidence type="ECO:0000256" key="8">
    <source>
        <dbReference type="ARBA" id="ARBA00023170"/>
    </source>
</evidence>
<feature type="transmembrane region" description="Helical" evidence="10">
    <location>
        <begin position="438"/>
        <end position="456"/>
    </location>
</feature>
<evidence type="ECO:0000256" key="3">
    <source>
        <dbReference type="ARBA" id="ARBA00022692"/>
    </source>
</evidence>
<feature type="transmembrane region" description="Helical" evidence="10">
    <location>
        <begin position="178"/>
        <end position="198"/>
    </location>
</feature>
<feature type="transmembrane region" description="Helical" evidence="10">
    <location>
        <begin position="65"/>
        <end position="83"/>
    </location>
</feature>
<feature type="region of interest" description="Disordered" evidence="9">
    <location>
        <begin position="563"/>
        <end position="592"/>
    </location>
</feature>
<keyword evidence="7 10" id="KW-0472">Membrane</keyword>
<dbReference type="GO" id="GO:0004672">
    <property type="term" value="F:protein kinase activity"/>
    <property type="evidence" value="ECO:0007669"/>
    <property type="project" value="InterPro"/>
</dbReference>
<keyword evidence="4" id="KW-0133">Cell shape</keyword>
<gene>
    <name evidence="12" type="ORF">MPLG2_3095</name>
</gene>
<evidence type="ECO:0000313" key="13">
    <source>
        <dbReference type="Proteomes" id="UP000238164"/>
    </source>
</evidence>
<reference evidence="12 13" key="1">
    <citation type="submission" date="2018-02" db="EMBL/GenBank/DDBJ databases">
        <authorList>
            <person name="Cohen D.B."/>
            <person name="Kent A.D."/>
        </authorList>
    </citation>
    <scope>NUCLEOTIDE SEQUENCE [LARGE SCALE GENOMIC DNA]</scope>
    <source>
        <strain evidence="12">1</strain>
    </source>
</reference>
<evidence type="ECO:0000256" key="1">
    <source>
        <dbReference type="ARBA" id="ARBA00004651"/>
    </source>
</evidence>
<dbReference type="InterPro" id="IPR051050">
    <property type="entry name" value="Lipid_II_flippase_MurJ/MviN"/>
</dbReference>
<protein>
    <submittedName>
        <fullName evidence="12">Putative peptidoglycan lipid II flippase</fullName>
    </submittedName>
</protein>
<feature type="transmembrane region" description="Helical" evidence="10">
    <location>
        <begin position="377"/>
        <end position="398"/>
    </location>
</feature>
<keyword evidence="13" id="KW-1185">Reference proteome</keyword>
<keyword evidence="2" id="KW-1003">Cell membrane</keyword>
<evidence type="ECO:0000256" key="4">
    <source>
        <dbReference type="ARBA" id="ARBA00022960"/>
    </source>
</evidence>
<feature type="domain" description="Protein kinase" evidence="11">
    <location>
        <begin position="645"/>
        <end position="884"/>
    </location>
</feature>
<feature type="transmembrane region" description="Helical" evidence="10">
    <location>
        <begin position="996"/>
        <end position="1017"/>
    </location>
</feature>
<evidence type="ECO:0000256" key="7">
    <source>
        <dbReference type="ARBA" id="ARBA00023136"/>
    </source>
</evidence>
<keyword evidence="8" id="KW-0675">Receptor</keyword>
<dbReference type="CDD" id="cd13123">
    <property type="entry name" value="MATE_MurJ_like"/>
    <property type="match status" value="1"/>
</dbReference>
<dbReference type="PRINTS" id="PR01806">
    <property type="entry name" value="VIRFACTRMVIN"/>
</dbReference>
<dbReference type="GO" id="GO:0034204">
    <property type="term" value="P:lipid translocation"/>
    <property type="evidence" value="ECO:0007669"/>
    <property type="project" value="TreeGrafter"/>
</dbReference>
<accession>A0A2N9JJ90</accession>
<dbReference type="SUPFAM" id="SSF49785">
    <property type="entry name" value="Galactose-binding domain-like"/>
    <property type="match status" value="1"/>
</dbReference>
<dbReference type="NCBIfam" id="TIGR01695">
    <property type="entry name" value="murJ_mviN"/>
    <property type="match status" value="1"/>
</dbReference>
<proteinExistence type="predicted"/>
<feature type="transmembrane region" description="Helical" evidence="10">
    <location>
        <begin position="210"/>
        <end position="232"/>
    </location>
</feature>
<feature type="transmembrane region" description="Helical" evidence="10">
    <location>
        <begin position="143"/>
        <end position="166"/>
    </location>
</feature>
<dbReference type="Proteomes" id="UP000238164">
    <property type="component" value="Chromosome 1"/>
</dbReference>
<dbReference type="PANTHER" id="PTHR47019">
    <property type="entry name" value="LIPID II FLIPPASE MURJ"/>
    <property type="match status" value="1"/>
</dbReference>
<dbReference type="SUPFAM" id="SSF56112">
    <property type="entry name" value="Protein kinase-like (PK-like)"/>
    <property type="match status" value="1"/>
</dbReference>
<dbReference type="GO" id="GO:0015648">
    <property type="term" value="F:lipid-linked peptidoglycan transporter activity"/>
    <property type="evidence" value="ECO:0007669"/>
    <property type="project" value="TreeGrafter"/>
</dbReference>
<dbReference type="InterPro" id="IPR004268">
    <property type="entry name" value="MurJ"/>
</dbReference>
<evidence type="ECO:0000313" key="12">
    <source>
        <dbReference type="EMBL" id="SPD88125.1"/>
    </source>
</evidence>
<evidence type="ECO:0000256" key="2">
    <source>
        <dbReference type="ARBA" id="ARBA00022475"/>
    </source>
</evidence>
<dbReference type="Pfam" id="PF03023">
    <property type="entry name" value="MurJ"/>
    <property type="match status" value="1"/>
</dbReference>
<keyword evidence="5" id="KW-0573">Peptidoglycan synthesis</keyword>
<feature type="transmembrane region" description="Helical" evidence="10">
    <location>
        <begin position="263"/>
        <end position="285"/>
    </location>
</feature>
<evidence type="ECO:0000256" key="10">
    <source>
        <dbReference type="SAM" id="Phobius"/>
    </source>
</evidence>
<feature type="compositionally biased region" description="Acidic residues" evidence="9">
    <location>
        <begin position="567"/>
        <end position="577"/>
    </location>
</feature>
<dbReference type="CDD" id="cd13973">
    <property type="entry name" value="PK_MviN-like"/>
    <property type="match status" value="1"/>
</dbReference>
<evidence type="ECO:0000259" key="11">
    <source>
        <dbReference type="PROSITE" id="PS50011"/>
    </source>
</evidence>
<dbReference type="KEGG" id="mgg:MPLG2_3095"/>
<feature type="transmembrane region" description="Helical" evidence="10">
    <location>
        <begin position="297"/>
        <end position="317"/>
    </location>
</feature>
<sequence length="1195" mass="127653">MSDESREAPAGGGRRLLNATAVMASGTMVSRVLGFGRAILLAFALGNSTRQVEMFGLATLIPNTLYMLFAGGALNTVLVPQIVRAIKNDRDGGQVYVNRIMTAFLAALAVITVLMVAAVPWLLTLWTDPRWQQLPHWDSLVFVTYLTMPQLFFYGAFFLIGQVLNARDSFGPMMWAPIANNVVQIAVLGLYAVIWGQGVDTSAPFTSGQALLLGGGSTLGIVAQTLILIPFFRRTGFHYRPRFDLKGTGLGHTFHLAKWMMGYVALTLVAQAVVTRLATSAVVGGSGAGSNVYNQAYLIWVLPHSLLTVSLATAMLPQASRLAAVKDLAGVADEVQRATRLAVTFLVPAAIGLIVLAEPIAQVAFSHGQGADDYHLVAWTLMAFAVGLVPYTIQYLYLRGFYALEDTKKPFYLQVVISGVNTVLAVAFMLAWHDVNTVAPRLALAYSISYLLGVWLSHRALHKRLTDLDGLSLARHLGVLTVATIPGAALAWAVTWFFNRFDSTVMALLGLALAGGVALLAFFFAAKRLHIDEATQVLQALRRRQAAEPVVTEPAEEVAVEVGTLPPDDELEPDAEAEQPPADEINDDPDGAGRFVTVADTPAPPSDQPLLHYPDPEDGHAPTMDVPTDSGVVDVVVGQVLGDRYRLDEVLSRRGNALSWRAFDQRLSRPVLMHLLPPDDPRGPELIGVAKRASGAPDSAFLRVLDAGTFDDGESYIVYEYAPGTSIAQVLAGGPLSPVEAAWVVKELAQAMAALHTRGMQHERLNPETVVITAAGNVRIVGLLVEAELDPSPQTHTGEQADVRALGALLYACLVTRWPGGDQYGLKAAPTEAAGRTLSPAQVKAGVPRMLDTLCDRILNPTPRNRQTPITTARAIAQQLNAVLGQASAAPDLERRLRMPIEPIRTTAGRLPAAAPTAALAGAATFSTPLPRPLPATGGDDDYETGETTQPWQFPGMRDDEVEPFTPVPPPARSAQPQLMVPSPQRGGMGRPPRTVMAIVIGLFGLLLAGSLVWVAVGQLNARRVAPTPSAVASASAGPQVLPIASVADFDPSADGGSNAENPRLRNRAIDDDPDTVWLTERYRGDPKMGRMKPGVGLVVDLGKVRSVSQVSVGVIGEGTAIELRVPTDPDVTSAPMRSQADWTVVASIPKAAGTAVMKLDEPVNTRYLLVYLTSLPPESGNYYQGGIGNIEVRG</sequence>
<feature type="transmembrane region" description="Helical" evidence="10">
    <location>
        <begin position="338"/>
        <end position="357"/>
    </location>
</feature>
<keyword evidence="6 10" id="KW-1133">Transmembrane helix</keyword>
<feature type="transmembrane region" description="Helical" evidence="10">
    <location>
        <begin position="103"/>
        <end position="123"/>
    </location>
</feature>
<dbReference type="InterPro" id="IPR000719">
    <property type="entry name" value="Prot_kinase_dom"/>
</dbReference>